<dbReference type="GO" id="GO:0016740">
    <property type="term" value="F:transferase activity"/>
    <property type="evidence" value="ECO:0007669"/>
    <property type="project" value="UniProtKB-KW"/>
</dbReference>
<accession>A0A1M6TDX2</accession>
<proteinExistence type="predicted"/>
<name>A0A1M6TDX2_9FIRM</name>
<evidence type="ECO:0000313" key="2">
    <source>
        <dbReference type="Proteomes" id="UP000184301"/>
    </source>
</evidence>
<dbReference type="InterPro" id="IPR051159">
    <property type="entry name" value="Hexapeptide_acetyltransf"/>
</dbReference>
<dbReference type="AlphaFoldDB" id="A0A1M6TDX2"/>
<gene>
    <name evidence="1" type="ORF">SAMN02745243_03201</name>
</gene>
<sequence length="206" mass="24149">MFGLKTKLLIQIRKKSWRNRNRNNYTNINTLFDINQVVVGNKTYGNLNINIGTNKNRKITIGNYCSIAPNVQFIINPHNYKFFSSWGWQIYEYKEQYYDWEKKTSIIVEDDVWIGQGAVILGGAILRQGCVIGAGTIVSCEVPPYAIYAGNRIIKYRFEQEICEKMMMIDYSKFDKETINRLKGWHRIEINRDNIDEFLSLVPLKE</sequence>
<dbReference type="PANTHER" id="PTHR23416">
    <property type="entry name" value="SIALIC ACID SYNTHASE-RELATED"/>
    <property type="match status" value="1"/>
</dbReference>
<organism evidence="1 2">
    <name type="scientific">Hespellia stercorisuis DSM 15480</name>
    <dbReference type="NCBI Taxonomy" id="1121950"/>
    <lineage>
        <taxon>Bacteria</taxon>
        <taxon>Bacillati</taxon>
        <taxon>Bacillota</taxon>
        <taxon>Clostridia</taxon>
        <taxon>Lachnospirales</taxon>
        <taxon>Lachnospiraceae</taxon>
        <taxon>Hespellia</taxon>
    </lineage>
</organism>
<dbReference type="STRING" id="1121950.SAMN02745243_03201"/>
<dbReference type="RefSeq" id="WP_073112287.1">
    <property type="nucleotide sequence ID" value="NZ_FQZY01000058.1"/>
</dbReference>
<dbReference type="EMBL" id="FQZY01000058">
    <property type="protein sequence ID" value="SHK55151.1"/>
    <property type="molecule type" value="Genomic_DNA"/>
</dbReference>
<dbReference type="Proteomes" id="UP000184301">
    <property type="component" value="Unassembled WGS sequence"/>
</dbReference>
<keyword evidence="2" id="KW-1185">Reference proteome</keyword>
<keyword evidence="1" id="KW-0808">Transferase</keyword>
<dbReference type="SUPFAM" id="SSF51161">
    <property type="entry name" value="Trimeric LpxA-like enzymes"/>
    <property type="match status" value="1"/>
</dbReference>
<dbReference type="Gene3D" id="2.160.10.10">
    <property type="entry name" value="Hexapeptide repeat proteins"/>
    <property type="match status" value="1"/>
</dbReference>
<reference evidence="1 2" key="1">
    <citation type="submission" date="2016-11" db="EMBL/GenBank/DDBJ databases">
        <authorList>
            <person name="Jaros S."/>
            <person name="Januszkiewicz K."/>
            <person name="Wedrychowicz H."/>
        </authorList>
    </citation>
    <scope>NUCLEOTIDE SEQUENCE [LARGE SCALE GENOMIC DNA]</scope>
    <source>
        <strain evidence="1 2">DSM 15480</strain>
    </source>
</reference>
<dbReference type="OrthoDB" id="9801697at2"/>
<evidence type="ECO:0000313" key="1">
    <source>
        <dbReference type="EMBL" id="SHK55151.1"/>
    </source>
</evidence>
<dbReference type="InterPro" id="IPR011004">
    <property type="entry name" value="Trimer_LpxA-like_sf"/>
</dbReference>
<protein>
    <submittedName>
        <fullName evidence="1">Transferase hexapeptide (Six repeat-containing protein)</fullName>
    </submittedName>
</protein>